<evidence type="ECO:0000313" key="2">
    <source>
        <dbReference type="Proteomes" id="UP000054251"/>
    </source>
</evidence>
<sequence>MNNFLEALSNIPNHCHIHVQEYLEKLSEDGAKDSLKHNILLQLLLSNNNTEHSKIYQFIVENLHHKLNIHLLEIFIFNLVQEENISAATTLLHILLDKVPDFKLSNELWSYYLSKTCELGHYLGSCLVYHEIIDNHQVRSEEFSGINFQNSHIPFLVANSFLETLGLIYLNNRDPERIKGLLNYLKRFYSYSGHADTYKSLKCSLVEAYSNDGNLGEALKHFRSLAFIFKGHKNHSKNDNISTPKMSAFNHFRWRRDNIKNNNYDAVSRIPDEIKTPLDIQEEASSKEMNMKLFRPDEERNVYTYPGHSYTPVVEGSLRICDLPYFRSLIKSNINHLMKNSGPERLDSLMDYITGCHFMLHTFINSCLCELGYINEAYLLLVKLPKTYHKVYANVLIREEDFIYLFKACTHRLKNLAIDNDYMQANEAERTYQLIHEIKLFQDNVNKKANLNIYSMKLHEVFITALLSYRGITLEKLLVYLDDLLRLSTPNNPITIFLDETEFNKLKILCSAANESKYSQLVRMRD</sequence>
<dbReference type="GeneID" id="26838305"/>
<comment type="caution">
    <text evidence="1">The sequence shown here is derived from an EMBL/GenBank/DDBJ whole genome shotgun (WGS) entry which is preliminary data.</text>
</comment>
<name>A0A0V1Q386_9ASCO</name>
<dbReference type="EMBL" id="LMYN01000017">
    <property type="protein sequence ID" value="KSA02931.1"/>
    <property type="molecule type" value="Genomic_DNA"/>
</dbReference>
<dbReference type="Proteomes" id="UP000054251">
    <property type="component" value="Unassembled WGS sequence"/>
</dbReference>
<dbReference type="RefSeq" id="XP_015469033.1">
    <property type="nucleotide sequence ID" value="XM_015610126.1"/>
</dbReference>
<proteinExistence type="predicted"/>
<accession>A0A0V1Q386</accession>
<evidence type="ECO:0000313" key="1">
    <source>
        <dbReference type="EMBL" id="KSA02931.1"/>
    </source>
</evidence>
<organism evidence="1 2">
    <name type="scientific">Debaryomyces fabryi</name>
    <dbReference type="NCBI Taxonomy" id="58627"/>
    <lineage>
        <taxon>Eukaryota</taxon>
        <taxon>Fungi</taxon>
        <taxon>Dikarya</taxon>
        <taxon>Ascomycota</taxon>
        <taxon>Saccharomycotina</taxon>
        <taxon>Pichiomycetes</taxon>
        <taxon>Debaryomycetaceae</taxon>
        <taxon>Debaryomyces</taxon>
    </lineage>
</organism>
<protein>
    <submittedName>
        <fullName evidence="1">Uncharacterized protein</fullName>
    </submittedName>
</protein>
<gene>
    <name evidence="1" type="ORF">AC631_01296</name>
</gene>
<dbReference type="AlphaFoldDB" id="A0A0V1Q386"/>
<dbReference type="OrthoDB" id="4093324at2759"/>
<reference evidence="1 2" key="1">
    <citation type="submission" date="2015-11" db="EMBL/GenBank/DDBJ databases">
        <title>The genome of Debaryomyces fabryi.</title>
        <authorList>
            <person name="Tafer H."/>
            <person name="Lopandic K."/>
        </authorList>
    </citation>
    <scope>NUCLEOTIDE SEQUENCE [LARGE SCALE GENOMIC DNA]</scope>
    <source>
        <strain evidence="1 2">CBS 789</strain>
    </source>
</reference>
<keyword evidence="2" id="KW-1185">Reference proteome</keyword>